<dbReference type="EMBL" id="LKAM01000001">
    <property type="protein sequence ID" value="KUM50944.1"/>
    <property type="molecule type" value="Genomic_DNA"/>
</dbReference>
<keyword evidence="1" id="KW-0496">Mitochondrion</keyword>
<reference evidence="1" key="1">
    <citation type="journal article" date="2015" name="Genome Biol. Evol.">
        <title>Organellar Genomes of White Spruce (Picea glauca): Assembly and Annotation.</title>
        <authorList>
            <person name="Jackman S.D."/>
            <person name="Warren R.L."/>
            <person name="Gibb E.A."/>
            <person name="Vandervalk B.P."/>
            <person name="Mohamadi H."/>
            <person name="Chu J."/>
            <person name="Raymond A."/>
            <person name="Pleasance S."/>
            <person name="Coope R."/>
            <person name="Wildung M.R."/>
            <person name="Ritland C.E."/>
            <person name="Bousquet J."/>
            <person name="Jones S.J."/>
            <person name="Bohlmann J."/>
            <person name="Birol I."/>
        </authorList>
    </citation>
    <scope>NUCLEOTIDE SEQUENCE [LARGE SCALE GENOMIC DNA]</scope>
    <source>
        <tissue evidence="1">Flushing bud</tissue>
    </source>
</reference>
<name>A0A101M4I2_PICGL</name>
<accession>A0A101M4I2</accession>
<protein>
    <submittedName>
        <fullName evidence="1">Uncharacterized protein</fullName>
    </submittedName>
</protein>
<geneLocation type="mitochondrion" evidence="1"/>
<organism evidence="1">
    <name type="scientific">Picea glauca</name>
    <name type="common">White spruce</name>
    <name type="synonym">Pinus glauca</name>
    <dbReference type="NCBI Taxonomy" id="3330"/>
    <lineage>
        <taxon>Eukaryota</taxon>
        <taxon>Viridiplantae</taxon>
        <taxon>Streptophyta</taxon>
        <taxon>Embryophyta</taxon>
        <taxon>Tracheophyta</taxon>
        <taxon>Spermatophyta</taxon>
        <taxon>Pinopsida</taxon>
        <taxon>Pinidae</taxon>
        <taxon>Conifers I</taxon>
        <taxon>Pinales</taxon>
        <taxon>Pinaceae</taxon>
        <taxon>Picea</taxon>
    </lineage>
</organism>
<sequence length="62" mass="6788">MRTNPHFLTTTARLASLKILEPVVKPLSPDPIDLYREVVAKEQIAKAKGAVQDRVAEPIPGP</sequence>
<dbReference type="AlphaFoldDB" id="A0A101M4I2"/>
<proteinExistence type="predicted"/>
<evidence type="ECO:0000313" key="1">
    <source>
        <dbReference type="EMBL" id="KUM50944.1"/>
    </source>
</evidence>
<gene>
    <name evidence="1" type="ORF">ABT39_MTgene790</name>
</gene>
<comment type="caution">
    <text evidence="1">The sequence shown here is derived from an EMBL/GenBank/DDBJ whole genome shotgun (WGS) entry which is preliminary data.</text>
</comment>